<gene>
    <name evidence="5" type="ORF">SIN8267_00473</name>
</gene>
<keyword evidence="3" id="KW-0812">Transmembrane</keyword>
<reference evidence="5" key="1">
    <citation type="submission" date="2021-12" db="EMBL/GenBank/DDBJ databases">
        <authorList>
            <person name="Rodrigo-Torres L."/>
            <person name="Arahal R. D."/>
            <person name="Lucena T."/>
        </authorList>
    </citation>
    <scope>NUCLEOTIDE SEQUENCE</scope>
    <source>
        <strain evidence="5">CECT 8267</strain>
    </source>
</reference>
<keyword evidence="3" id="KW-1133">Transmembrane helix</keyword>
<dbReference type="InterPro" id="IPR011990">
    <property type="entry name" value="TPR-like_helical_dom_sf"/>
</dbReference>
<dbReference type="PANTHER" id="PTHR47870">
    <property type="entry name" value="CYTOCHROME C-TYPE BIOGENESIS PROTEIN CCMH"/>
    <property type="match status" value="1"/>
</dbReference>
<sequence length="424" mass="45593">MMTEFVIIAAIMLVFALVIIILPLLSRSSATVDMEAERKAFNIASYKQRLSEIEADCSQGLISRDDADRLSAELKLALLEDAGTSEAVVASYQGGRGSIVVCAVVFAGLAIFTYSQVGAINDVIVADKWQQISAAAQSGEKTQAQIDMMKQDLVSHLENSDNQGNQYLLASLLMRQKNYSEAAVLLKALVKKMPQDMQLAAEYVQAEYLANNRQIDDRLEMIISRVLTADPQQPTLLALVAMDAYGQEDYTKALQYWQQLQRVTPPDTQNGQLLADTIVHVQELIASGGAGEQATVSDQNKAVAPTADDSAVASVAVTVSLADSIDVSSADTVFIYVRAAGGPKMPLAIHRTTVGKLPLTVTLDDTMSMMPDVNISSFPQVEVVARVSRSGQVTPSAGDYQIVSGAFEPSKASPLSLEISQVVQ</sequence>
<dbReference type="SUPFAM" id="SSF48452">
    <property type="entry name" value="TPR-like"/>
    <property type="match status" value="1"/>
</dbReference>
<dbReference type="NCBIfam" id="TIGR03142">
    <property type="entry name" value="cytochro_ccmI"/>
    <property type="match status" value="1"/>
</dbReference>
<dbReference type="InterPro" id="IPR051263">
    <property type="entry name" value="C-type_cytochrome_biogenesis"/>
</dbReference>
<feature type="transmembrane region" description="Helical" evidence="3">
    <location>
        <begin position="99"/>
        <end position="117"/>
    </location>
</feature>
<protein>
    <recommendedName>
        <fullName evidence="4">Cytochrome c-type biogenesis protein H Ig-like domain-containing protein</fullName>
    </recommendedName>
</protein>
<comment type="subcellular location">
    <subcellularLocation>
        <location evidence="1">Cell envelope</location>
    </subcellularLocation>
</comment>
<feature type="transmembrane region" description="Helical" evidence="3">
    <location>
        <begin position="6"/>
        <end position="25"/>
    </location>
</feature>
<dbReference type="InterPro" id="IPR056412">
    <property type="entry name" value="Ig_CycH"/>
</dbReference>
<dbReference type="PANTHER" id="PTHR47870:SF1">
    <property type="entry name" value="CYTOCHROME C-TYPE BIOGENESIS PROTEIN CCMH"/>
    <property type="match status" value="1"/>
</dbReference>
<dbReference type="Pfam" id="PF23892">
    <property type="entry name" value="Ig_CycH"/>
    <property type="match status" value="1"/>
</dbReference>
<evidence type="ECO:0000256" key="1">
    <source>
        <dbReference type="ARBA" id="ARBA00004196"/>
    </source>
</evidence>
<keyword evidence="3" id="KW-0472">Membrane</keyword>
<comment type="caution">
    <text evidence="5">The sequence shown here is derived from an EMBL/GenBank/DDBJ whole genome shotgun (WGS) entry which is preliminary data.</text>
</comment>
<evidence type="ECO:0000256" key="3">
    <source>
        <dbReference type="SAM" id="Phobius"/>
    </source>
</evidence>
<accession>A0ABN8ED42</accession>
<keyword evidence="6" id="KW-1185">Reference proteome</keyword>
<proteinExistence type="predicted"/>
<organism evidence="5 6">
    <name type="scientific">Sinobacterium norvegicum</name>
    <dbReference type="NCBI Taxonomy" id="1641715"/>
    <lineage>
        <taxon>Bacteria</taxon>
        <taxon>Pseudomonadati</taxon>
        <taxon>Pseudomonadota</taxon>
        <taxon>Gammaproteobacteria</taxon>
        <taxon>Cellvibrionales</taxon>
        <taxon>Spongiibacteraceae</taxon>
        <taxon>Sinobacterium</taxon>
    </lineage>
</organism>
<dbReference type="InterPro" id="IPR017560">
    <property type="entry name" value="Cyt_c_biogenesis_CcmI"/>
</dbReference>
<dbReference type="RefSeq" id="WP_237443063.1">
    <property type="nucleotide sequence ID" value="NZ_CAKLPX010000001.1"/>
</dbReference>
<evidence type="ECO:0000259" key="4">
    <source>
        <dbReference type="Pfam" id="PF23892"/>
    </source>
</evidence>
<keyword evidence="2" id="KW-0201">Cytochrome c-type biogenesis</keyword>
<name>A0ABN8ED42_9GAMM</name>
<feature type="domain" description="Cytochrome c-type biogenesis protein H Ig-like" evidence="4">
    <location>
        <begin position="315"/>
        <end position="419"/>
    </location>
</feature>
<dbReference type="Proteomes" id="UP000838100">
    <property type="component" value="Unassembled WGS sequence"/>
</dbReference>
<dbReference type="Gene3D" id="1.25.40.10">
    <property type="entry name" value="Tetratricopeptide repeat domain"/>
    <property type="match status" value="1"/>
</dbReference>
<evidence type="ECO:0000256" key="2">
    <source>
        <dbReference type="ARBA" id="ARBA00022748"/>
    </source>
</evidence>
<evidence type="ECO:0000313" key="6">
    <source>
        <dbReference type="Proteomes" id="UP000838100"/>
    </source>
</evidence>
<evidence type="ECO:0000313" key="5">
    <source>
        <dbReference type="EMBL" id="CAH0990381.1"/>
    </source>
</evidence>
<dbReference type="EMBL" id="CAKLPX010000001">
    <property type="protein sequence ID" value="CAH0990381.1"/>
    <property type="molecule type" value="Genomic_DNA"/>
</dbReference>